<dbReference type="InterPro" id="IPR014347">
    <property type="entry name" value="Tautomerase/MIF_sf"/>
</dbReference>
<name>A0AA97I1B3_9SPHN</name>
<accession>A0AA97I1B3</accession>
<evidence type="ECO:0000313" key="1">
    <source>
        <dbReference type="EMBL" id="WOE75213.1"/>
    </source>
</evidence>
<evidence type="ECO:0008006" key="3">
    <source>
        <dbReference type="Google" id="ProtNLM"/>
    </source>
</evidence>
<sequence>MPLYLCNAHAGVIPEAAKAKIAKDITDIHCEQTDAPPTFVHAFFFEDAPMPPLGNATVHLHGNIRAGRDDATKEEIVKQMRQSVARHSGIALENITMSTQDVPAHWVMEGGDLLPEPGEEAAWLEAHEAKLKAEAAQ</sequence>
<dbReference type="Gene3D" id="3.30.429.10">
    <property type="entry name" value="Macrophage Migration Inhibitory Factor"/>
    <property type="match status" value="1"/>
</dbReference>
<keyword evidence="2" id="KW-1185">Reference proteome</keyword>
<dbReference type="Proteomes" id="UP001302429">
    <property type="component" value="Chromosome"/>
</dbReference>
<proteinExistence type="predicted"/>
<dbReference type="RefSeq" id="WP_317081921.1">
    <property type="nucleotide sequence ID" value="NZ_CP136594.1"/>
</dbReference>
<dbReference type="KEGG" id="acoa:RB602_00395"/>
<dbReference type="SUPFAM" id="SSF55331">
    <property type="entry name" value="Tautomerase/MIF"/>
    <property type="match status" value="1"/>
</dbReference>
<dbReference type="EMBL" id="CP136594">
    <property type="protein sequence ID" value="WOE75213.1"/>
    <property type="molecule type" value="Genomic_DNA"/>
</dbReference>
<gene>
    <name evidence="1" type="ORF">RB602_00395</name>
</gene>
<protein>
    <recommendedName>
        <fullName evidence="3">Tautomerase cis-CaaD-like domain-containing protein</fullName>
    </recommendedName>
</protein>
<evidence type="ECO:0000313" key="2">
    <source>
        <dbReference type="Proteomes" id="UP001302429"/>
    </source>
</evidence>
<reference evidence="1 2" key="1">
    <citation type="submission" date="2023-10" db="EMBL/GenBank/DDBJ databases">
        <title>Complete genome sequence of a Sphingomonadaceae bacterium.</title>
        <authorList>
            <person name="Yan C."/>
        </authorList>
    </citation>
    <scope>NUCLEOTIDE SEQUENCE [LARGE SCALE GENOMIC DNA]</scope>
    <source>
        <strain evidence="1 2">SCSIO 66989</strain>
    </source>
</reference>
<dbReference type="AlphaFoldDB" id="A0AA97I1B3"/>
<organism evidence="1 2">
    <name type="scientific">Alterisphingorhabdus coralli</name>
    <dbReference type="NCBI Taxonomy" id="3071408"/>
    <lineage>
        <taxon>Bacteria</taxon>
        <taxon>Pseudomonadati</taxon>
        <taxon>Pseudomonadota</taxon>
        <taxon>Alphaproteobacteria</taxon>
        <taxon>Sphingomonadales</taxon>
        <taxon>Sphingomonadaceae</taxon>
        <taxon>Alterisphingorhabdus (ex Yan et al. 2024)</taxon>
    </lineage>
</organism>